<organism evidence="3 4">
    <name type="scientific">Allomesorhizobium camelthorni</name>
    <dbReference type="NCBI Taxonomy" id="475069"/>
    <lineage>
        <taxon>Bacteria</taxon>
        <taxon>Pseudomonadati</taxon>
        <taxon>Pseudomonadota</taxon>
        <taxon>Alphaproteobacteria</taxon>
        <taxon>Hyphomicrobiales</taxon>
        <taxon>Phyllobacteriaceae</taxon>
        <taxon>Allomesorhizobium</taxon>
    </lineage>
</organism>
<keyword evidence="4" id="KW-1185">Reference proteome</keyword>
<dbReference type="Pfam" id="PF12697">
    <property type="entry name" value="Abhydrolase_6"/>
    <property type="match status" value="1"/>
</dbReference>
<dbReference type="Gene3D" id="3.40.50.1820">
    <property type="entry name" value="alpha/beta hydrolase"/>
    <property type="match status" value="1"/>
</dbReference>
<dbReference type="PANTHER" id="PTHR48081:SF33">
    <property type="entry name" value="KYNURENINE FORMAMIDASE"/>
    <property type="match status" value="1"/>
</dbReference>
<dbReference type="RefSeq" id="WP_165030492.1">
    <property type="nucleotide sequence ID" value="NZ_JAAKZF010000029.1"/>
</dbReference>
<proteinExistence type="predicted"/>
<dbReference type="GO" id="GO:0016787">
    <property type="term" value="F:hydrolase activity"/>
    <property type="evidence" value="ECO:0007669"/>
    <property type="project" value="UniProtKB-KW"/>
</dbReference>
<feature type="domain" description="AB hydrolase-1" evidence="2">
    <location>
        <begin position="73"/>
        <end position="194"/>
    </location>
</feature>
<dbReference type="InterPro" id="IPR000073">
    <property type="entry name" value="AB_hydrolase_1"/>
</dbReference>
<dbReference type="Proteomes" id="UP001642900">
    <property type="component" value="Unassembled WGS sequence"/>
</dbReference>
<evidence type="ECO:0000313" key="3">
    <source>
        <dbReference type="EMBL" id="NGO53278.1"/>
    </source>
</evidence>
<dbReference type="SUPFAM" id="SSF53474">
    <property type="entry name" value="alpha/beta-Hydrolases"/>
    <property type="match status" value="1"/>
</dbReference>
<accession>A0A6G4WFZ6</accession>
<evidence type="ECO:0000313" key="4">
    <source>
        <dbReference type="Proteomes" id="UP001642900"/>
    </source>
</evidence>
<name>A0A6G4WFZ6_9HYPH</name>
<comment type="caution">
    <text evidence="3">The sequence shown here is derived from an EMBL/GenBank/DDBJ whole genome shotgun (WGS) entry which is preliminary data.</text>
</comment>
<dbReference type="EMBL" id="JAAKZF010000029">
    <property type="protein sequence ID" value="NGO53278.1"/>
    <property type="molecule type" value="Genomic_DNA"/>
</dbReference>
<keyword evidence="1 3" id="KW-0378">Hydrolase</keyword>
<dbReference type="InterPro" id="IPR050300">
    <property type="entry name" value="GDXG_lipolytic_enzyme"/>
</dbReference>
<sequence>MTLHRISDWDDAYTNSAYIPGGSLYADRWKKLAADFRDEMGKAGRLQADIPYRAHHRNRFDLFLPADAPKGLMVFVHGGYWMSFDKSYWSHLAKGSLDQGYAVALPGYVLCPEARISEIVRQVADGIAAAAGRISGPIHLAGHSAGGHLVTRMVSTPTPLPGEVVSRIAKTVSISGLHDLRPLMNTKMNDTLRLDLAEARAESPALLEPIEGIDLTCWVGSAERPEFLRQNGLLGNLWSSFDVRLSSIEELGRHHFDVIEGLADANHPLVRTLLAV</sequence>
<reference evidence="3 4" key="1">
    <citation type="submission" date="2020-02" db="EMBL/GenBank/DDBJ databases">
        <title>Genome sequence of strain CCNWXJ40-4.</title>
        <authorList>
            <person name="Gao J."/>
            <person name="Sun J."/>
        </authorList>
    </citation>
    <scope>NUCLEOTIDE SEQUENCE [LARGE SCALE GENOMIC DNA]</scope>
    <source>
        <strain evidence="3 4">CCNWXJ 40-4</strain>
    </source>
</reference>
<protein>
    <submittedName>
        <fullName evidence="3">Alpha/beta hydrolase</fullName>
    </submittedName>
</protein>
<evidence type="ECO:0000259" key="2">
    <source>
        <dbReference type="Pfam" id="PF12697"/>
    </source>
</evidence>
<dbReference type="AlphaFoldDB" id="A0A6G4WFZ6"/>
<dbReference type="InterPro" id="IPR029058">
    <property type="entry name" value="AB_hydrolase_fold"/>
</dbReference>
<dbReference type="PANTHER" id="PTHR48081">
    <property type="entry name" value="AB HYDROLASE SUPERFAMILY PROTEIN C4A8.06C"/>
    <property type="match status" value="1"/>
</dbReference>
<gene>
    <name evidence="3" type="ORF">G6N73_19245</name>
</gene>
<evidence type="ECO:0000256" key="1">
    <source>
        <dbReference type="ARBA" id="ARBA00022801"/>
    </source>
</evidence>